<evidence type="ECO:0000313" key="1">
    <source>
        <dbReference type="EMBL" id="MDX7018611.1"/>
    </source>
</evidence>
<gene>
    <name evidence="1" type="ORF">SJ059_29735</name>
</gene>
<proteinExistence type="predicted"/>
<organism evidence="1 2">
    <name type="scientific">Klebsiella aerogenes</name>
    <name type="common">Enterobacter aerogenes</name>
    <dbReference type="NCBI Taxonomy" id="548"/>
    <lineage>
        <taxon>Bacteria</taxon>
        <taxon>Pseudomonadati</taxon>
        <taxon>Pseudomonadota</taxon>
        <taxon>Gammaproteobacteria</taxon>
        <taxon>Enterobacterales</taxon>
        <taxon>Enterobacteriaceae</taxon>
        <taxon>Klebsiella/Raoultella group</taxon>
        <taxon>Klebsiella</taxon>
    </lineage>
</organism>
<dbReference type="AlphaFoldDB" id="A0AAW9EBX6"/>
<protein>
    <submittedName>
        <fullName evidence="1">Uncharacterized protein</fullName>
    </submittedName>
</protein>
<reference evidence="1" key="1">
    <citation type="submission" date="2023-11" db="EMBL/GenBank/DDBJ databases">
        <title>Detection of rare carbapenemases in Enterobacterales - comparison of two colorimetric and two CIM-based carbapenemase assays.</title>
        <authorList>
            <person name="Schaffarczyk L."/>
            <person name="Noster J."/>
            <person name="Stelzer Y."/>
            <person name="Sattler J."/>
            <person name="Gatermann S."/>
            <person name="Hamprecht A."/>
        </authorList>
    </citation>
    <scope>NUCLEOTIDE SEQUENCE</scope>
    <source>
        <strain evidence="1">CIM-Cont-037</strain>
    </source>
</reference>
<evidence type="ECO:0000313" key="2">
    <source>
        <dbReference type="Proteomes" id="UP001279012"/>
    </source>
</evidence>
<accession>A0AAW9EBX6</accession>
<feature type="non-terminal residue" evidence="1">
    <location>
        <position position="1"/>
    </location>
</feature>
<sequence length="68" mass="7905">IQIIVPDALKPRPPVYQGGENVKKMQMICKNIKSSAFSVFNLYKKTYVPLTFIFYLLNEAYSHRFFSA</sequence>
<comment type="caution">
    <text evidence="1">The sequence shown here is derived from an EMBL/GenBank/DDBJ whole genome shotgun (WGS) entry which is preliminary data.</text>
</comment>
<dbReference type="Proteomes" id="UP001279012">
    <property type="component" value="Unassembled WGS sequence"/>
</dbReference>
<name>A0AAW9EBX6_KLEAE</name>
<dbReference type="EMBL" id="JAWZZT010001115">
    <property type="protein sequence ID" value="MDX7018611.1"/>
    <property type="molecule type" value="Genomic_DNA"/>
</dbReference>